<dbReference type="SUPFAM" id="SSF53474">
    <property type="entry name" value="alpha/beta-Hydrolases"/>
    <property type="match status" value="1"/>
</dbReference>
<dbReference type="AlphaFoldDB" id="A0A7I8I9B3"/>
<keyword evidence="4" id="KW-0934">Plastid</keyword>
<dbReference type="GO" id="GO:0009507">
    <property type="term" value="C:chloroplast"/>
    <property type="evidence" value="ECO:0007669"/>
    <property type="project" value="UniProtKB-SubCell"/>
</dbReference>
<dbReference type="GO" id="GO:0016042">
    <property type="term" value="P:lipid catabolic process"/>
    <property type="evidence" value="ECO:0007669"/>
    <property type="project" value="UniProtKB-KW"/>
</dbReference>
<evidence type="ECO:0000313" key="11">
    <source>
        <dbReference type="EMBL" id="CAA2614274.1"/>
    </source>
</evidence>
<keyword evidence="6" id="KW-0809">Transit peptide</keyword>
<dbReference type="Pfam" id="PF01764">
    <property type="entry name" value="Lipase_3"/>
    <property type="match status" value="1"/>
</dbReference>
<feature type="compositionally biased region" description="Polar residues" evidence="9">
    <location>
        <begin position="1"/>
        <end position="18"/>
    </location>
</feature>
<sequence>MTSATTQILPPASNSGLQQPRDDLPSLWRDVAGRDNWAGMLDPIDPLLRAELMRYGEFAQACYDAFDFDPYSRYCGGCKYTPRCFFESLGKGTLATRSRVTSTPPWTSLLARHGDRSGKDCRPDGGPAAGARRGIPTPDRSVKVMAGFVNLYTDKNTADRYSKYSVREQVLAEVRRQVLRYAEERGEEVSISITGHSLGSALATLSAYDLAEERVLPVTVYSFAGPRLGNESFKDRFEKALGLKCLRVLNVHDVVPTVPGVVINEDTPGLLRSAGALIPWSYWHVGVKLALDYRRSPFLQDTKFDFFGFHNLETHLHLLDGHHGTGRSFAMVSGRDPALVNKSLDFLKEEHMVPPKWRQDANRD</sequence>
<dbReference type="EMBL" id="LR743588">
    <property type="protein sequence ID" value="CAA2614274.1"/>
    <property type="molecule type" value="Genomic_DNA"/>
</dbReference>
<evidence type="ECO:0000256" key="4">
    <source>
        <dbReference type="ARBA" id="ARBA00022640"/>
    </source>
</evidence>
<comment type="subcellular location">
    <subcellularLocation>
        <location evidence="1">Plastid</location>
        <location evidence="1">Chloroplast</location>
    </subcellularLocation>
</comment>
<feature type="region of interest" description="Disordered" evidence="9">
    <location>
        <begin position="1"/>
        <end position="24"/>
    </location>
</feature>
<dbReference type="InterPro" id="IPR029058">
    <property type="entry name" value="AB_hydrolase_fold"/>
</dbReference>
<keyword evidence="8" id="KW-0443">Lipid metabolism</keyword>
<keyword evidence="7" id="KW-0442">Lipid degradation</keyword>
<evidence type="ECO:0000256" key="3">
    <source>
        <dbReference type="ARBA" id="ARBA00022528"/>
    </source>
</evidence>
<comment type="similarity">
    <text evidence="2">Belongs to the AB hydrolase superfamily. Lipase family.</text>
</comment>
<keyword evidence="5" id="KW-0378">Hydrolase</keyword>
<organism evidence="11">
    <name type="scientific">Spirodela intermedia</name>
    <name type="common">Intermediate duckweed</name>
    <dbReference type="NCBI Taxonomy" id="51605"/>
    <lineage>
        <taxon>Eukaryota</taxon>
        <taxon>Viridiplantae</taxon>
        <taxon>Streptophyta</taxon>
        <taxon>Embryophyta</taxon>
        <taxon>Tracheophyta</taxon>
        <taxon>Spermatophyta</taxon>
        <taxon>Magnoliopsida</taxon>
        <taxon>Liliopsida</taxon>
        <taxon>Araceae</taxon>
        <taxon>Lemnoideae</taxon>
        <taxon>Spirodela</taxon>
    </lineage>
</organism>
<protein>
    <recommendedName>
        <fullName evidence="10">Fungal lipase-type domain-containing protein</fullName>
    </recommendedName>
</protein>
<dbReference type="Gene3D" id="3.40.50.1820">
    <property type="entry name" value="alpha/beta hydrolase"/>
    <property type="match status" value="1"/>
</dbReference>
<feature type="compositionally biased region" description="Basic and acidic residues" evidence="9">
    <location>
        <begin position="112"/>
        <end position="123"/>
    </location>
</feature>
<dbReference type="InterPro" id="IPR002921">
    <property type="entry name" value="Fungal_lipase-type"/>
</dbReference>
<dbReference type="PANTHER" id="PTHR31403">
    <property type="entry name" value="PHOSPHOLIPASE A1-IBETA2, CHLOROPLASTIC"/>
    <property type="match status" value="1"/>
</dbReference>
<feature type="region of interest" description="Disordered" evidence="9">
    <location>
        <begin position="112"/>
        <end position="136"/>
    </location>
</feature>
<name>A0A7I8I9B3_SPIIN</name>
<evidence type="ECO:0000313" key="12">
    <source>
        <dbReference type="Proteomes" id="UP001189122"/>
    </source>
</evidence>
<accession>A0A7I8I9B3</accession>
<evidence type="ECO:0000259" key="10">
    <source>
        <dbReference type="Pfam" id="PF01764"/>
    </source>
</evidence>
<evidence type="ECO:0000256" key="7">
    <source>
        <dbReference type="ARBA" id="ARBA00022963"/>
    </source>
</evidence>
<keyword evidence="12" id="KW-1185">Reference proteome</keyword>
<evidence type="ECO:0000256" key="2">
    <source>
        <dbReference type="ARBA" id="ARBA00010701"/>
    </source>
</evidence>
<keyword evidence="3" id="KW-0150">Chloroplast</keyword>
<reference evidence="11 12" key="1">
    <citation type="submission" date="2019-12" db="EMBL/GenBank/DDBJ databases">
        <authorList>
            <person name="Scholz U."/>
            <person name="Mascher M."/>
            <person name="Fiebig A."/>
        </authorList>
    </citation>
    <scope>NUCLEOTIDE SEQUENCE</scope>
</reference>
<evidence type="ECO:0000256" key="1">
    <source>
        <dbReference type="ARBA" id="ARBA00004229"/>
    </source>
</evidence>
<gene>
    <name evidence="11" type="ORF">SI7747_01000664</name>
</gene>
<feature type="compositionally biased region" description="Low complexity" evidence="9">
    <location>
        <begin position="124"/>
        <end position="136"/>
    </location>
</feature>
<dbReference type="CDD" id="cd00519">
    <property type="entry name" value="Lipase_3"/>
    <property type="match status" value="1"/>
</dbReference>
<dbReference type="EMBL" id="CACRZD030000001">
    <property type="protein sequence ID" value="CAA6654074.1"/>
    <property type="molecule type" value="Genomic_DNA"/>
</dbReference>
<dbReference type="Proteomes" id="UP001189122">
    <property type="component" value="Unassembled WGS sequence"/>
</dbReference>
<dbReference type="GO" id="GO:0004620">
    <property type="term" value="F:phospholipase activity"/>
    <property type="evidence" value="ECO:0007669"/>
    <property type="project" value="UniProtKB-ARBA"/>
</dbReference>
<evidence type="ECO:0000256" key="8">
    <source>
        <dbReference type="ARBA" id="ARBA00023098"/>
    </source>
</evidence>
<dbReference type="PANTHER" id="PTHR31403:SF51">
    <property type="entry name" value="PHOSPHOLIPASE A1-IGAMMA2, CHLOROPLASTIC"/>
    <property type="match status" value="1"/>
</dbReference>
<feature type="domain" description="Fungal lipase-type" evidence="10">
    <location>
        <begin position="139"/>
        <end position="261"/>
    </location>
</feature>
<evidence type="ECO:0000256" key="6">
    <source>
        <dbReference type="ARBA" id="ARBA00022946"/>
    </source>
</evidence>
<proteinExistence type="inferred from homology"/>
<evidence type="ECO:0000256" key="5">
    <source>
        <dbReference type="ARBA" id="ARBA00022801"/>
    </source>
</evidence>
<evidence type="ECO:0000256" key="9">
    <source>
        <dbReference type="SAM" id="MobiDB-lite"/>
    </source>
</evidence>